<dbReference type="NCBIfam" id="TIGR01536">
    <property type="entry name" value="asn_synth_AEB"/>
    <property type="match status" value="1"/>
</dbReference>
<comment type="pathway">
    <text evidence="1">Amino-acid biosynthesis; L-asparagine biosynthesis; L-asparagine from L-aspartate (L-Gln route): step 1/1.</text>
</comment>
<dbReference type="EMBL" id="JAENIL010000027">
    <property type="protein sequence ID" value="MBK1878226.1"/>
    <property type="molecule type" value="Genomic_DNA"/>
</dbReference>
<keyword evidence="8" id="KW-0028">Amino-acid biosynthesis</keyword>
<comment type="similarity">
    <text evidence="2">Belongs to the asparagine synthetase family.</text>
</comment>
<evidence type="ECO:0000313" key="11">
    <source>
        <dbReference type="EMBL" id="MBK1878226.1"/>
    </source>
</evidence>
<accession>A0A934VLX3</accession>
<comment type="caution">
    <text evidence="11">The sequence shown here is derived from an EMBL/GenBank/DDBJ whole genome shotgun (WGS) entry which is preliminary data.</text>
</comment>
<dbReference type="InterPro" id="IPR033738">
    <property type="entry name" value="AsnB_N"/>
</dbReference>
<evidence type="ECO:0000256" key="6">
    <source>
        <dbReference type="ARBA" id="ARBA00022962"/>
    </source>
</evidence>
<dbReference type="AlphaFoldDB" id="A0A934VLX3"/>
<dbReference type="EC" id="6.3.5.4" evidence="3"/>
<dbReference type="RefSeq" id="WP_200356438.1">
    <property type="nucleotide sequence ID" value="NZ_JAENIL010000027.1"/>
</dbReference>
<evidence type="ECO:0000256" key="2">
    <source>
        <dbReference type="ARBA" id="ARBA00005752"/>
    </source>
</evidence>
<dbReference type="GO" id="GO:0004066">
    <property type="term" value="F:asparagine synthase (glutamine-hydrolyzing) activity"/>
    <property type="evidence" value="ECO:0007669"/>
    <property type="project" value="UniProtKB-EC"/>
</dbReference>
<proteinExistence type="inferred from homology"/>
<evidence type="ECO:0000256" key="1">
    <source>
        <dbReference type="ARBA" id="ARBA00005187"/>
    </source>
</evidence>
<dbReference type="SUPFAM" id="SSF52402">
    <property type="entry name" value="Adenine nucleotide alpha hydrolases-like"/>
    <property type="match status" value="1"/>
</dbReference>
<dbReference type="InterPro" id="IPR051786">
    <property type="entry name" value="ASN_synthetase/amidase"/>
</dbReference>
<dbReference type="GO" id="GO:0005829">
    <property type="term" value="C:cytosol"/>
    <property type="evidence" value="ECO:0007669"/>
    <property type="project" value="TreeGrafter"/>
</dbReference>
<dbReference type="PANTHER" id="PTHR43284">
    <property type="entry name" value="ASPARAGINE SYNTHETASE (GLUTAMINE-HYDROLYZING)"/>
    <property type="match status" value="1"/>
</dbReference>
<keyword evidence="5 9" id="KW-0067">ATP-binding</keyword>
<dbReference type="GO" id="GO:0005524">
    <property type="term" value="F:ATP binding"/>
    <property type="evidence" value="ECO:0007669"/>
    <property type="project" value="UniProtKB-KW"/>
</dbReference>
<dbReference type="CDD" id="cd00712">
    <property type="entry name" value="AsnB"/>
    <property type="match status" value="1"/>
</dbReference>
<dbReference type="PROSITE" id="PS51278">
    <property type="entry name" value="GATASE_TYPE_2"/>
    <property type="match status" value="1"/>
</dbReference>
<dbReference type="PANTHER" id="PTHR43284:SF1">
    <property type="entry name" value="ASPARAGINE SYNTHETASE"/>
    <property type="match status" value="1"/>
</dbReference>
<dbReference type="InterPro" id="IPR017932">
    <property type="entry name" value="GATase_2_dom"/>
</dbReference>
<protein>
    <recommendedName>
        <fullName evidence="3">asparagine synthase (glutamine-hydrolyzing)</fullName>
        <ecNumber evidence="3">6.3.5.4</ecNumber>
    </recommendedName>
</protein>
<dbReference type="PIRSF" id="PIRSF001589">
    <property type="entry name" value="Asn_synthetase_glu-h"/>
    <property type="match status" value="1"/>
</dbReference>
<organism evidence="11 12">
    <name type="scientific">Pelagicoccus mobilis</name>
    <dbReference type="NCBI Taxonomy" id="415221"/>
    <lineage>
        <taxon>Bacteria</taxon>
        <taxon>Pseudomonadati</taxon>
        <taxon>Verrucomicrobiota</taxon>
        <taxon>Opitutia</taxon>
        <taxon>Puniceicoccales</taxon>
        <taxon>Pelagicoccaceae</taxon>
        <taxon>Pelagicoccus</taxon>
    </lineage>
</organism>
<feature type="domain" description="Glutamine amidotransferase type-2" evidence="10">
    <location>
        <begin position="2"/>
        <end position="217"/>
    </location>
</feature>
<keyword evidence="11" id="KW-0436">Ligase</keyword>
<dbReference type="Proteomes" id="UP000617628">
    <property type="component" value="Unassembled WGS sequence"/>
</dbReference>
<dbReference type="InterPro" id="IPR001962">
    <property type="entry name" value="Asn_synthase"/>
</dbReference>
<dbReference type="GO" id="GO:0006529">
    <property type="term" value="P:asparagine biosynthetic process"/>
    <property type="evidence" value="ECO:0007669"/>
    <property type="project" value="UniProtKB-KW"/>
</dbReference>
<evidence type="ECO:0000313" key="12">
    <source>
        <dbReference type="Proteomes" id="UP000617628"/>
    </source>
</evidence>
<keyword evidence="6 8" id="KW-0315">Glutamine amidotransferase</keyword>
<sequence>MCGIAGIWNNNQAVDPFELDLFTDSLIHRGPDARGTFIDKDLGLGHRRLSILDLAESANGPLQYRTPDGRVFHITYNGEIYNFVELRQELETFGYSFSTHCDTEVAVAAYAHWGEDCQRRFNGMWAFAVWDPVQRSLFLSRDRFGIKPLYYYASNERFAFASELKAFLHLKGFDLEFNEKILARSLANMFLAEPDEPTYLSRVNRCLPGHCIKLGDDRAPVITRWWNTAQEVKELEGKDEGSTFSDLFFDACRIRMRSDVPLATALSGGLDSSSVAAGLAHVSAQANTQNDYRAQDWRHAFVASFPNAPTDETKFAAAVAEHLGIQLTKRVMSGDELVENLSDFFYTFEEVYDLPIVGWLVYREISKAGFKISMDGHGGDELLGGYHHHPIIALIDAAFPKVNLNRIRSLRQTYYDAQINGERPGLPPLRHLVKKRHPDAVFISKHNWLEVEPSELFASKLYSDLDTLSESDFLTQRLYSDFHYTILPTILRNFDRLSMAHGIEIRTPLMDWRLVVKAFSTPGSEKIADGYTKLPLRKTANGLLPDSITWRTSKIGLNSPIEHWLKGDFSQFFDDTINASEFKSSNIWNSKTIKSTWKQYLSDRNPGSLPDLIRFVHTHHLIQVFTAKWREVQAKYR</sequence>
<reference evidence="11" key="1">
    <citation type="submission" date="2021-01" db="EMBL/GenBank/DDBJ databases">
        <title>Modified the classification status of verrucomicrobia.</title>
        <authorList>
            <person name="Feng X."/>
        </authorList>
    </citation>
    <scope>NUCLEOTIDE SEQUENCE</scope>
    <source>
        <strain evidence="11">KCTC 13126</strain>
    </source>
</reference>
<evidence type="ECO:0000256" key="7">
    <source>
        <dbReference type="ARBA" id="ARBA00048741"/>
    </source>
</evidence>
<dbReference type="SUPFAM" id="SSF56235">
    <property type="entry name" value="N-terminal nucleophile aminohydrolases (Ntn hydrolases)"/>
    <property type="match status" value="1"/>
</dbReference>
<gene>
    <name evidence="11" type="primary">asnB</name>
    <name evidence="11" type="ORF">JIN87_15205</name>
</gene>
<dbReference type="InterPro" id="IPR029055">
    <property type="entry name" value="Ntn_hydrolases_N"/>
</dbReference>
<keyword evidence="8" id="KW-0061">Asparagine biosynthesis</keyword>
<keyword evidence="12" id="KW-1185">Reference proteome</keyword>
<dbReference type="InterPro" id="IPR014729">
    <property type="entry name" value="Rossmann-like_a/b/a_fold"/>
</dbReference>
<evidence type="ECO:0000256" key="8">
    <source>
        <dbReference type="PIRSR" id="PIRSR001589-1"/>
    </source>
</evidence>
<feature type="active site" description="For GATase activity" evidence="8">
    <location>
        <position position="2"/>
    </location>
</feature>
<dbReference type="CDD" id="cd01991">
    <property type="entry name" value="Asn_synthase_B_C"/>
    <property type="match status" value="1"/>
</dbReference>
<dbReference type="Gene3D" id="3.40.50.620">
    <property type="entry name" value="HUPs"/>
    <property type="match status" value="1"/>
</dbReference>
<feature type="binding site" evidence="9">
    <location>
        <position position="102"/>
    </location>
    <ligand>
        <name>L-glutamine</name>
        <dbReference type="ChEBI" id="CHEBI:58359"/>
    </ligand>
</feature>
<dbReference type="Pfam" id="PF00733">
    <property type="entry name" value="Asn_synthase"/>
    <property type="match status" value="1"/>
</dbReference>
<name>A0A934VLX3_9BACT</name>
<evidence type="ECO:0000256" key="9">
    <source>
        <dbReference type="PIRSR" id="PIRSR001589-2"/>
    </source>
</evidence>
<evidence type="ECO:0000259" key="10">
    <source>
        <dbReference type="PROSITE" id="PS51278"/>
    </source>
</evidence>
<keyword evidence="4 9" id="KW-0547">Nucleotide-binding</keyword>
<dbReference type="Gene3D" id="3.60.20.10">
    <property type="entry name" value="Glutamine Phosphoribosylpyrophosphate, subunit 1, domain 1"/>
    <property type="match status" value="1"/>
</dbReference>
<evidence type="ECO:0000256" key="4">
    <source>
        <dbReference type="ARBA" id="ARBA00022741"/>
    </source>
</evidence>
<comment type="catalytic activity">
    <reaction evidence="7">
        <text>L-aspartate + L-glutamine + ATP + H2O = L-asparagine + L-glutamate + AMP + diphosphate + H(+)</text>
        <dbReference type="Rhea" id="RHEA:12228"/>
        <dbReference type="ChEBI" id="CHEBI:15377"/>
        <dbReference type="ChEBI" id="CHEBI:15378"/>
        <dbReference type="ChEBI" id="CHEBI:29985"/>
        <dbReference type="ChEBI" id="CHEBI:29991"/>
        <dbReference type="ChEBI" id="CHEBI:30616"/>
        <dbReference type="ChEBI" id="CHEBI:33019"/>
        <dbReference type="ChEBI" id="CHEBI:58048"/>
        <dbReference type="ChEBI" id="CHEBI:58359"/>
        <dbReference type="ChEBI" id="CHEBI:456215"/>
        <dbReference type="EC" id="6.3.5.4"/>
    </reaction>
</comment>
<evidence type="ECO:0000256" key="5">
    <source>
        <dbReference type="ARBA" id="ARBA00022840"/>
    </source>
</evidence>
<dbReference type="InterPro" id="IPR006426">
    <property type="entry name" value="Asn_synth_AEB"/>
</dbReference>
<dbReference type="Pfam" id="PF13537">
    <property type="entry name" value="GATase_7"/>
    <property type="match status" value="1"/>
</dbReference>
<evidence type="ECO:0000256" key="3">
    <source>
        <dbReference type="ARBA" id="ARBA00012737"/>
    </source>
</evidence>